<dbReference type="GeneID" id="78294168"/>
<dbReference type="Proteomes" id="UP000245959">
    <property type="component" value="Unassembled WGS sequence"/>
</dbReference>
<dbReference type="AlphaFoldDB" id="A0A2U1B9D0"/>
<dbReference type="EMBL" id="QEKH01000003">
    <property type="protein sequence ID" value="PVY45274.1"/>
    <property type="molecule type" value="Genomic_DNA"/>
</dbReference>
<evidence type="ECO:0000313" key="1">
    <source>
        <dbReference type="EMBL" id="PVY45274.1"/>
    </source>
</evidence>
<comment type="caution">
    <text evidence="1">The sequence shown here is derived from an EMBL/GenBank/DDBJ whole genome shotgun (WGS) entry which is preliminary data.</text>
</comment>
<sequence>MKNCNWNWRFATPAIAAELGDRPELLLEAGREVKSNPVRQVFRCGDYFLKYDRRSGRRLRSEWNCAQLIEREGIQLVEHLALGESSAGSILITRAFPEAEAVSDYFYRTYIEQPGEPAVFLNNFVHFARKVLESRLYHPDFHIGNVLYSPGLNRFALVDAQGVRKAGWFDRWFRRYSMERIGMEFRFSRTRHQMLKLLAALGIADPEEFYAEALVRESAALWHEWPRRRRQALAGYPKFSVQDGSLLRTVDPLRRTVPLENYEVLEGESALVESLFLSHFFLQLAQIPHRRVLALDRRNRQVYLEKISSSTVPTAAADYQERLNALDIHSETRDWGKDEFGRISLWNLDLIRLYV</sequence>
<proteinExistence type="predicted"/>
<dbReference type="OrthoDB" id="5405144at2"/>
<organism evidence="1 2">
    <name type="scientific">Victivallis vadensis</name>
    <dbReference type="NCBI Taxonomy" id="172901"/>
    <lineage>
        <taxon>Bacteria</taxon>
        <taxon>Pseudomonadati</taxon>
        <taxon>Lentisphaerota</taxon>
        <taxon>Lentisphaeria</taxon>
        <taxon>Victivallales</taxon>
        <taxon>Victivallaceae</taxon>
        <taxon>Victivallis</taxon>
    </lineage>
</organism>
<keyword evidence="2" id="KW-1185">Reference proteome</keyword>
<dbReference type="RefSeq" id="WP_116882841.1">
    <property type="nucleotide sequence ID" value="NZ_CABMMC010000070.1"/>
</dbReference>
<reference evidence="1 2" key="1">
    <citation type="submission" date="2018-04" db="EMBL/GenBank/DDBJ databases">
        <title>Genomic Encyclopedia of Type Strains, Phase IV (KMG-IV): sequencing the most valuable type-strain genomes for metagenomic binning, comparative biology and taxonomic classification.</title>
        <authorList>
            <person name="Goeker M."/>
        </authorList>
    </citation>
    <scope>NUCLEOTIDE SEQUENCE [LARGE SCALE GENOMIC DNA]</scope>
    <source>
        <strain evidence="1 2">DSM 14823</strain>
    </source>
</reference>
<accession>A0A2U1B9D0</accession>
<protein>
    <recommendedName>
        <fullName evidence="3">Lipopolysaccharide kinase (Kdo/WaaP) family protein</fullName>
    </recommendedName>
</protein>
<dbReference type="SUPFAM" id="SSF56112">
    <property type="entry name" value="Protein kinase-like (PK-like)"/>
    <property type="match status" value="1"/>
</dbReference>
<evidence type="ECO:0000313" key="2">
    <source>
        <dbReference type="Proteomes" id="UP000245959"/>
    </source>
</evidence>
<name>A0A2U1B9D0_9BACT</name>
<dbReference type="InterPro" id="IPR011009">
    <property type="entry name" value="Kinase-like_dom_sf"/>
</dbReference>
<evidence type="ECO:0008006" key="3">
    <source>
        <dbReference type="Google" id="ProtNLM"/>
    </source>
</evidence>
<gene>
    <name evidence="1" type="ORF">C8D82_103189</name>
</gene>